<dbReference type="InterPro" id="IPR011013">
    <property type="entry name" value="Gal_mutarotase_sf_dom"/>
</dbReference>
<name>A0A010Q9I7_9PEZI</name>
<accession>A0A010Q9I7</accession>
<dbReference type="GO" id="GO:0004034">
    <property type="term" value="F:aldose 1-epimerase activity"/>
    <property type="evidence" value="ECO:0007669"/>
    <property type="project" value="TreeGrafter"/>
</dbReference>
<dbReference type="GO" id="GO:0006006">
    <property type="term" value="P:glucose metabolic process"/>
    <property type="evidence" value="ECO:0007669"/>
    <property type="project" value="TreeGrafter"/>
</dbReference>
<dbReference type="SUPFAM" id="SSF74650">
    <property type="entry name" value="Galactose mutarotase-like"/>
    <property type="match status" value="1"/>
</dbReference>
<dbReference type="KEGG" id="cfj:CFIO01_06451"/>
<sequence>MSDATFEFLPLGAILQSFKVKGVNIVQGFPTQDLYEKHNSPYFGVTVGRVANRLASAQIKSLNGGKTYKLAANDGNNNLHGGAKPWSSKVWEGPKPVGVRAIPGVEGLQGGESVEFSLTSEDGDEGFPGKVQVKVIYTAGTQQVNGKEVSVLGMEYEAQLVDGAEETAINMTNHSYFNLTGDETFAGTVATLATNAYLPREDGIPTGGPAPFPGIEGGKPFELGAEAPAVDDCFVVVEEKEAGGVPIDTRQAPLKLHVHAKHPKNGVNLEVLSTEPAFQFYTGEGIDVPAVGGVAARGKRSGFCVEPSRWVNAINVDEWKGQMLLKKGETYGTRIVYKAWSE</sequence>
<keyword evidence="5" id="KW-1185">Reference proteome</keyword>
<dbReference type="Pfam" id="PF01263">
    <property type="entry name" value="Aldose_epim"/>
    <property type="match status" value="1"/>
</dbReference>
<keyword evidence="3" id="KW-0119">Carbohydrate metabolism</keyword>
<organism evidence="4 5">
    <name type="scientific">Colletotrichum fioriniae PJ7</name>
    <dbReference type="NCBI Taxonomy" id="1445577"/>
    <lineage>
        <taxon>Eukaryota</taxon>
        <taxon>Fungi</taxon>
        <taxon>Dikarya</taxon>
        <taxon>Ascomycota</taxon>
        <taxon>Pezizomycotina</taxon>
        <taxon>Sordariomycetes</taxon>
        <taxon>Hypocreomycetidae</taxon>
        <taxon>Glomerellales</taxon>
        <taxon>Glomerellaceae</taxon>
        <taxon>Colletotrichum</taxon>
        <taxon>Colletotrichum acutatum species complex</taxon>
    </lineage>
</organism>
<reference evidence="4 5" key="1">
    <citation type="submission" date="2014-02" db="EMBL/GenBank/DDBJ databases">
        <title>The genome sequence of Colletotrichum fioriniae PJ7.</title>
        <authorList>
            <person name="Baroncelli R."/>
            <person name="Thon M.R."/>
        </authorList>
    </citation>
    <scope>NUCLEOTIDE SEQUENCE [LARGE SCALE GENOMIC DNA]</scope>
    <source>
        <strain evidence="4 5">PJ7</strain>
    </source>
</reference>
<dbReference type="PANTHER" id="PTHR10091:SF0">
    <property type="entry name" value="GALACTOSE MUTAROTASE"/>
    <property type="match status" value="1"/>
</dbReference>
<dbReference type="GO" id="GO:0030246">
    <property type="term" value="F:carbohydrate binding"/>
    <property type="evidence" value="ECO:0007669"/>
    <property type="project" value="InterPro"/>
</dbReference>
<dbReference type="OrthoDB" id="274691at2759"/>
<dbReference type="HOGENOM" id="CLU_031753_3_0_1"/>
<comment type="similarity">
    <text evidence="1">Belongs to the aldose epimerase family.</text>
</comment>
<evidence type="ECO:0000256" key="1">
    <source>
        <dbReference type="ARBA" id="ARBA00006206"/>
    </source>
</evidence>
<protein>
    <submittedName>
        <fullName evidence="4">Aldose 1-epimerase</fullName>
    </submittedName>
</protein>
<dbReference type="GO" id="GO:0033499">
    <property type="term" value="P:galactose catabolic process via UDP-galactose, Leloir pathway"/>
    <property type="evidence" value="ECO:0007669"/>
    <property type="project" value="TreeGrafter"/>
</dbReference>
<dbReference type="InterPro" id="IPR014718">
    <property type="entry name" value="GH-type_carb-bd"/>
</dbReference>
<dbReference type="Proteomes" id="UP000020467">
    <property type="component" value="Unassembled WGS sequence"/>
</dbReference>
<comment type="caution">
    <text evidence="4">The sequence shown here is derived from an EMBL/GenBank/DDBJ whole genome shotgun (WGS) entry which is preliminary data.</text>
</comment>
<dbReference type="InterPro" id="IPR047215">
    <property type="entry name" value="Galactose_mutarotase-like"/>
</dbReference>
<dbReference type="AlphaFoldDB" id="A0A010Q9I7"/>
<dbReference type="Gene3D" id="2.70.98.10">
    <property type="match status" value="1"/>
</dbReference>
<dbReference type="CDD" id="cd09019">
    <property type="entry name" value="galactose_mutarotase_like"/>
    <property type="match status" value="1"/>
</dbReference>
<dbReference type="PROSITE" id="PS00545">
    <property type="entry name" value="ALDOSE_1_EPIMERASE"/>
    <property type="match status" value="1"/>
</dbReference>
<dbReference type="STRING" id="1445577.A0A010Q9I7"/>
<evidence type="ECO:0000256" key="2">
    <source>
        <dbReference type="ARBA" id="ARBA00023235"/>
    </source>
</evidence>
<evidence type="ECO:0000313" key="5">
    <source>
        <dbReference type="Proteomes" id="UP000020467"/>
    </source>
</evidence>
<proteinExistence type="inferred from homology"/>
<gene>
    <name evidence="4" type="ORF">CFIO01_06451</name>
</gene>
<dbReference type="EMBL" id="JARH01000834">
    <property type="protein sequence ID" value="EXF76527.1"/>
    <property type="molecule type" value="Genomic_DNA"/>
</dbReference>
<dbReference type="InterPro" id="IPR008183">
    <property type="entry name" value="Aldose_1/G6P_1-epimerase"/>
</dbReference>
<dbReference type="InterPro" id="IPR018052">
    <property type="entry name" value="Ald1_epimerase_CS"/>
</dbReference>
<evidence type="ECO:0000256" key="3">
    <source>
        <dbReference type="ARBA" id="ARBA00023277"/>
    </source>
</evidence>
<keyword evidence="2" id="KW-0413">Isomerase</keyword>
<dbReference type="eggNOG" id="KOG1371">
    <property type="taxonomic scope" value="Eukaryota"/>
</dbReference>
<evidence type="ECO:0000313" key="4">
    <source>
        <dbReference type="EMBL" id="EXF76527.1"/>
    </source>
</evidence>
<dbReference type="PANTHER" id="PTHR10091">
    <property type="entry name" value="ALDOSE-1-EPIMERASE"/>
    <property type="match status" value="1"/>
</dbReference>